<evidence type="ECO:0000256" key="1">
    <source>
        <dbReference type="SAM" id="Phobius"/>
    </source>
</evidence>
<proteinExistence type="predicted"/>
<keyword evidence="1" id="KW-0472">Membrane</keyword>
<dbReference type="InterPro" id="IPR031044">
    <property type="entry name" value="Small_Trp_rich"/>
</dbReference>
<evidence type="ECO:0000313" key="2">
    <source>
        <dbReference type="EMBL" id="TSE29655.1"/>
    </source>
</evidence>
<organism evidence="2 3">
    <name type="scientific">Tepidimonas thermarum</name>
    <dbReference type="NCBI Taxonomy" id="335431"/>
    <lineage>
        <taxon>Bacteria</taxon>
        <taxon>Pseudomonadati</taxon>
        <taxon>Pseudomonadota</taxon>
        <taxon>Betaproteobacteria</taxon>
        <taxon>Burkholderiales</taxon>
        <taxon>Tepidimonas</taxon>
    </lineage>
</organism>
<dbReference type="NCBIfam" id="TIGR04438">
    <property type="entry name" value="small_Trp_rich"/>
    <property type="match status" value="1"/>
</dbReference>
<feature type="transmembrane region" description="Helical" evidence="1">
    <location>
        <begin position="45"/>
        <end position="68"/>
    </location>
</feature>
<gene>
    <name evidence="2" type="ORF">Tther_01392</name>
</gene>
<keyword evidence="1" id="KW-0812">Transmembrane</keyword>
<dbReference type="Proteomes" id="UP000318542">
    <property type="component" value="Unassembled WGS sequence"/>
</dbReference>
<feature type="transmembrane region" description="Helical" evidence="1">
    <location>
        <begin position="21"/>
        <end position="39"/>
    </location>
</feature>
<dbReference type="EMBL" id="VJOL01000022">
    <property type="protein sequence ID" value="TSE29655.1"/>
    <property type="molecule type" value="Genomic_DNA"/>
</dbReference>
<sequence length="105" mass="12337">MRIYRLLQRIRVTAHASRAHGDWGVVMAFLVLGVILLVLKWAEVAWVATLPWGWVLAPFGLAALWWWWADWSGYTRRQAMKREEARKAARLEKARADLRARTPRR</sequence>
<accession>A0A554X1F9</accession>
<keyword evidence="3" id="KW-1185">Reference proteome</keyword>
<evidence type="ECO:0000313" key="3">
    <source>
        <dbReference type="Proteomes" id="UP000318542"/>
    </source>
</evidence>
<dbReference type="AlphaFoldDB" id="A0A554X1F9"/>
<keyword evidence="1" id="KW-1133">Transmembrane helix</keyword>
<reference evidence="2 3" key="1">
    <citation type="submission" date="2019-07" db="EMBL/GenBank/DDBJ databases">
        <title>Tepidimonas thermarum AA-1 draft genome.</title>
        <authorList>
            <person name="Da Costa M.S."/>
            <person name="Froufe H.J.C."/>
            <person name="Egas C."/>
            <person name="Albuquerque L."/>
        </authorList>
    </citation>
    <scope>NUCLEOTIDE SEQUENCE [LARGE SCALE GENOMIC DNA]</scope>
    <source>
        <strain evidence="2 3">AA-1</strain>
    </source>
</reference>
<comment type="caution">
    <text evidence="2">The sequence shown here is derived from an EMBL/GenBank/DDBJ whole genome shotgun (WGS) entry which is preliminary data.</text>
</comment>
<name>A0A554X1F9_9BURK</name>
<protein>
    <submittedName>
        <fullName evidence="2">Small Trp-rich protein</fullName>
    </submittedName>
</protein>